<protein>
    <recommendedName>
        <fullName evidence="1">Integrase zinc-binding domain-containing protein</fullName>
    </recommendedName>
</protein>
<reference evidence="3" key="1">
    <citation type="submission" date="2021-02" db="EMBL/GenBank/DDBJ databases">
        <authorList>
            <person name="Nowell W R."/>
        </authorList>
    </citation>
    <scope>NUCLEOTIDE SEQUENCE</scope>
</reference>
<sequence length="468" mass="52787">MLVLKDARGEAQFKFWVHKHFKLVTIGELQVVYGIKSNNPVITYEQLYTTIKECHERLGHHGRDKTWREVRQQYCWIPFDVVVIFLSQCDVCWNRKGFPKPIADKPIVSIGYLTRLQMDLIDMRSMPDGLAPTVYAMNTSGAKSINKTPYEVVFGQKPRSDFKMWELLSEAGIEDEEKLPQEFIDALNEVDHDECNVVDLPTPCVQEVSTPVPSAHYSKQVINTIMSPRTTNNFEPSQSSLLLNTISHKENDTESTESNEDSKCCNAIDHEEVICSSSTLNSIDDMKGNNNGDDISTPGRHKKIRDEAEETYMKTIAKRQKLYDDAQHLRQFQIGDLVGLKIDKVDRTNTTPKILPCKVISIQSSSDNINTYCLCTTQCILSSKYYANDLIDLRKCNFSELRAIDSQTLPTQTFIQACRDYVNSGLNPVVEACVCNGGCATKKCPCKAAKVPCGTKCHPAKKKSCTNI</sequence>
<evidence type="ECO:0000313" key="3">
    <source>
        <dbReference type="EMBL" id="CAF4183167.1"/>
    </source>
</evidence>
<comment type="caution">
    <text evidence="3">The sequence shown here is derived from an EMBL/GenBank/DDBJ whole genome shotgun (WGS) entry which is preliminary data.</text>
</comment>
<feature type="domain" description="Integrase zinc-binding" evidence="1">
    <location>
        <begin position="50"/>
        <end position="96"/>
    </location>
</feature>
<dbReference type="EMBL" id="CAJOBE010014846">
    <property type="protein sequence ID" value="CAF4183167.1"/>
    <property type="molecule type" value="Genomic_DNA"/>
</dbReference>
<dbReference type="Gene3D" id="1.10.340.70">
    <property type="match status" value="1"/>
</dbReference>
<gene>
    <name evidence="3" type="ORF">FNK824_LOCUS35335</name>
    <name evidence="2" type="ORF">OTI717_LOCUS36937</name>
</gene>
<dbReference type="AlphaFoldDB" id="A0A820ACS0"/>
<dbReference type="Proteomes" id="UP000663874">
    <property type="component" value="Unassembled WGS sequence"/>
</dbReference>
<name>A0A820ACS0_9BILA</name>
<evidence type="ECO:0000313" key="2">
    <source>
        <dbReference type="EMBL" id="CAF4165617.1"/>
    </source>
</evidence>
<evidence type="ECO:0000313" key="4">
    <source>
        <dbReference type="Proteomes" id="UP000663874"/>
    </source>
</evidence>
<dbReference type="InterPro" id="IPR041588">
    <property type="entry name" value="Integrase_H2C2"/>
</dbReference>
<evidence type="ECO:0000259" key="1">
    <source>
        <dbReference type="Pfam" id="PF17921"/>
    </source>
</evidence>
<accession>A0A820ACS0</accession>
<proteinExistence type="predicted"/>
<organism evidence="3 4">
    <name type="scientific">Rotaria sordida</name>
    <dbReference type="NCBI Taxonomy" id="392033"/>
    <lineage>
        <taxon>Eukaryota</taxon>
        <taxon>Metazoa</taxon>
        <taxon>Spiralia</taxon>
        <taxon>Gnathifera</taxon>
        <taxon>Rotifera</taxon>
        <taxon>Eurotatoria</taxon>
        <taxon>Bdelloidea</taxon>
        <taxon>Philodinida</taxon>
        <taxon>Philodinidae</taxon>
        <taxon>Rotaria</taxon>
    </lineage>
</organism>
<dbReference type="Proteomes" id="UP000663823">
    <property type="component" value="Unassembled WGS sequence"/>
</dbReference>
<dbReference type="Pfam" id="PF17921">
    <property type="entry name" value="Integrase_H2C2"/>
    <property type="match status" value="1"/>
</dbReference>
<dbReference type="EMBL" id="CAJOAX010016564">
    <property type="protein sequence ID" value="CAF4165617.1"/>
    <property type="molecule type" value="Genomic_DNA"/>
</dbReference>